<evidence type="ECO:0000256" key="1">
    <source>
        <dbReference type="SAM" id="SignalP"/>
    </source>
</evidence>
<feature type="signal peptide" evidence="1">
    <location>
        <begin position="1"/>
        <end position="21"/>
    </location>
</feature>
<reference evidence="2 3" key="1">
    <citation type="journal article" date="2019" name="Nat. Microbiol.">
        <title>Mediterranean grassland soil C-N compound turnover is dependent on rainfall and depth, and is mediated by genomically divergent microorganisms.</title>
        <authorList>
            <person name="Diamond S."/>
            <person name="Andeer P.F."/>
            <person name="Li Z."/>
            <person name="Crits-Christoph A."/>
            <person name="Burstein D."/>
            <person name="Anantharaman K."/>
            <person name="Lane K.R."/>
            <person name="Thomas B.C."/>
            <person name="Pan C."/>
            <person name="Northen T.R."/>
            <person name="Banfield J.F."/>
        </authorList>
    </citation>
    <scope>NUCLEOTIDE SEQUENCE [LARGE SCALE GENOMIC DNA]</scope>
    <source>
        <strain evidence="2">WS_11</strain>
    </source>
</reference>
<proteinExistence type="predicted"/>
<protein>
    <submittedName>
        <fullName evidence="2">Uncharacterized protein</fullName>
    </submittedName>
</protein>
<evidence type="ECO:0000313" key="3">
    <source>
        <dbReference type="Proteomes" id="UP000319771"/>
    </source>
</evidence>
<feature type="chain" id="PRO_5022195264" evidence="1">
    <location>
        <begin position="22"/>
        <end position="260"/>
    </location>
</feature>
<dbReference type="Proteomes" id="UP000319771">
    <property type="component" value="Unassembled WGS sequence"/>
</dbReference>
<keyword evidence="1" id="KW-0732">Signal</keyword>
<evidence type="ECO:0000313" key="2">
    <source>
        <dbReference type="EMBL" id="TMQ72397.1"/>
    </source>
</evidence>
<name>A0A538U968_UNCEI</name>
<organism evidence="2 3">
    <name type="scientific">Eiseniibacteriota bacterium</name>
    <dbReference type="NCBI Taxonomy" id="2212470"/>
    <lineage>
        <taxon>Bacteria</taxon>
        <taxon>Candidatus Eiseniibacteriota</taxon>
    </lineage>
</organism>
<dbReference type="AlphaFoldDB" id="A0A538U968"/>
<dbReference type="EMBL" id="VBPB01000109">
    <property type="protein sequence ID" value="TMQ72397.1"/>
    <property type="molecule type" value="Genomic_DNA"/>
</dbReference>
<gene>
    <name evidence="2" type="ORF">E6K81_07585</name>
</gene>
<sequence length="260" mass="27335">MKKTLLLTAVLLPLTAGAATAQGPGTNLSWNDCTASLGTNLNMTSSCTSNTEETKNLYGTFVLPAGGGQAVNGNEIVLDAQTAGTSLPCWWNMTVSPRDAGFGMNTTVCRDAGAVGIYDYWSTIAGGPQSGMRAGIGQFCGGDCPPYCGGCPPQRVRFTMVVAIDPNLATAVPEYTETYSFTFQLKFGATVGTCTGCETPACFLLAFIRVTQTNLPYFEFRGPSARNWVTWQGGAIAAPGCPNAVPTANKTWGSVKALYR</sequence>
<accession>A0A538U968</accession>
<comment type="caution">
    <text evidence="2">The sequence shown here is derived from an EMBL/GenBank/DDBJ whole genome shotgun (WGS) entry which is preliminary data.</text>
</comment>